<proteinExistence type="predicted"/>
<dbReference type="EMBL" id="JAUEDM010000002">
    <property type="protein sequence ID" value="KAK3326209.1"/>
    <property type="molecule type" value="Genomic_DNA"/>
</dbReference>
<evidence type="ECO:0000256" key="2">
    <source>
        <dbReference type="SAM" id="MobiDB-lite"/>
    </source>
</evidence>
<feature type="region of interest" description="Disordered" evidence="2">
    <location>
        <begin position="80"/>
        <end position="100"/>
    </location>
</feature>
<dbReference type="AlphaFoldDB" id="A0AAE0MCQ0"/>
<keyword evidence="4" id="KW-1185">Reference proteome</keyword>
<evidence type="ECO:0000313" key="3">
    <source>
        <dbReference type="EMBL" id="KAK3326209.1"/>
    </source>
</evidence>
<name>A0AAE0MCQ0_9PEZI</name>
<dbReference type="GO" id="GO:0008270">
    <property type="term" value="F:zinc ion binding"/>
    <property type="evidence" value="ECO:0007669"/>
    <property type="project" value="InterPro"/>
</dbReference>
<dbReference type="InterPro" id="IPR001138">
    <property type="entry name" value="Zn2Cys6_DnaBD"/>
</dbReference>
<keyword evidence="1" id="KW-0539">Nucleus</keyword>
<dbReference type="PANTHER" id="PTHR35392:SF3">
    <property type="entry name" value="ZN(2)-C6 FUNGAL-TYPE DOMAIN-CONTAINING PROTEIN"/>
    <property type="match status" value="1"/>
</dbReference>
<accession>A0AAE0MCQ0</accession>
<feature type="region of interest" description="Disordered" evidence="2">
    <location>
        <begin position="527"/>
        <end position="551"/>
    </location>
</feature>
<dbReference type="InterPro" id="IPR052973">
    <property type="entry name" value="Fungal_sec-metab_reg_TF"/>
</dbReference>
<reference evidence="3" key="1">
    <citation type="journal article" date="2023" name="Mol. Phylogenet. Evol.">
        <title>Genome-scale phylogeny and comparative genomics of the fungal order Sordariales.</title>
        <authorList>
            <person name="Hensen N."/>
            <person name="Bonometti L."/>
            <person name="Westerberg I."/>
            <person name="Brannstrom I.O."/>
            <person name="Guillou S."/>
            <person name="Cros-Aarteil S."/>
            <person name="Calhoun S."/>
            <person name="Haridas S."/>
            <person name="Kuo A."/>
            <person name="Mondo S."/>
            <person name="Pangilinan J."/>
            <person name="Riley R."/>
            <person name="LaButti K."/>
            <person name="Andreopoulos B."/>
            <person name="Lipzen A."/>
            <person name="Chen C."/>
            <person name="Yan M."/>
            <person name="Daum C."/>
            <person name="Ng V."/>
            <person name="Clum A."/>
            <person name="Steindorff A."/>
            <person name="Ohm R.A."/>
            <person name="Martin F."/>
            <person name="Silar P."/>
            <person name="Natvig D.O."/>
            <person name="Lalanne C."/>
            <person name="Gautier V."/>
            <person name="Ament-Velasquez S.L."/>
            <person name="Kruys A."/>
            <person name="Hutchinson M.I."/>
            <person name="Powell A.J."/>
            <person name="Barry K."/>
            <person name="Miller A.N."/>
            <person name="Grigoriev I.V."/>
            <person name="Debuchy R."/>
            <person name="Gladieux P."/>
            <person name="Hiltunen Thoren M."/>
            <person name="Johannesson H."/>
        </authorList>
    </citation>
    <scope>NUCLEOTIDE SEQUENCE</scope>
    <source>
        <strain evidence="3">CBS 118394</strain>
    </source>
</reference>
<feature type="region of interest" description="Disordered" evidence="2">
    <location>
        <begin position="24"/>
        <end position="44"/>
    </location>
</feature>
<dbReference type="Proteomes" id="UP001283341">
    <property type="component" value="Unassembled WGS sequence"/>
</dbReference>
<organism evidence="3 4">
    <name type="scientific">Apodospora peruviana</name>
    <dbReference type="NCBI Taxonomy" id="516989"/>
    <lineage>
        <taxon>Eukaryota</taxon>
        <taxon>Fungi</taxon>
        <taxon>Dikarya</taxon>
        <taxon>Ascomycota</taxon>
        <taxon>Pezizomycotina</taxon>
        <taxon>Sordariomycetes</taxon>
        <taxon>Sordariomycetidae</taxon>
        <taxon>Sordariales</taxon>
        <taxon>Lasiosphaeriaceae</taxon>
        <taxon>Apodospora</taxon>
    </lineage>
</organism>
<gene>
    <name evidence="3" type="ORF">B0H66DRAFT_470424</name>
</gene>
<protein>
    <recommendedName>
        <fullName evidence="5">Zn(2)-C6 fungal-type domain-containing protein</fullName>
    </recommendedName>
</protein>
<evidence type="ECO:0000256" key="1">
    <source>
        <dbReference type="ARBA" id="ARBA00023242"/>
    </source>
</evidence>
<reference evidence="3" key="2">
    <citation type="submission" date="2023-06" db="EMBL/GenBank/DDBJ databases">
        <authorList>
            <consortium name="Lawrence Berkeley National Laboratory"/>
            <person name="Haridas S."/>
            <person name="Hensen N."/>
            <person name="Bonometti L."/>
            <person name="Westerberg I."/>
            <person name="Brannstrom I.O."/>
            <person name="Guillou S."/>
            <person name="Cros-Aarteil S."/>
            <person name="Calhoun S."/>
            <person name="Kuo A."/>
            <person name="Mondo S."/>
            <person name="Pangilinan J."/>
            <person name="Riley R."/>
            <person name="Labutti K."/>
            <person name="Andreopoulos B."/>
            <person name="Lipzen A."/>
            <person name="Chen C."/>
            <person name="Yanf M."/>
            <person name="Daum C."/>
            <person name="Ng V."/>
            <person name="Clum A."/>
            <person name="Steindorff A."/>
            <person name="Ohm R."/>
            <person name="Martin F."/>
            <person name="Silar P."/>
            <person name="Natvig D."/>
            <person name="Lalanne C."/>
            <person name="Gautier V."/>
            <person name="Ament-Velasquez S.L."/>
            <person name="Kruys A."/>
            <person name="Hutchinson M.I."/>
            <person name="Powell A.J."/>
            <person name="Barry K."/>
            <person name="Miller A.N."/>
            <person name="Grigoriev I.V."/>
            <person name="Debuchy R."/>
            <person name="Gladieux P."/>
            <person name="Thoren M.H."/>
            <person name="Johannesson H."/>
        </authorList>
    </citation>
    <scope>NUCLEOTIDE SEQUENCE</scope>
    <source>
        <strain evidence="3">CBS 118394</strain>
    </source>
</reference>
<dbReference type="CDD" id="cd00067">
    <property type="entry name" value="GAL4"/>
    <property type="match status" value="1"/>
</dbReference>
<sequence>MAPYSAIDRRYVMLVRDSEETGAVEAAEFSEQSDLDEQQVVPSHTPLSGSFEDLSRPLATYPSAAQGTTTVFSARATDLSPTGVKERKKRSQFNDEARKETSDTRSVGACLRCRNQRIRCSPNPLNSGAPCVSCAKVSKTNKKTIHRVHCIRYKFTSMIIYRGGGLNITKRFSHNQVVDVGEYADNNIVAIEMAQGLCQTPVRLQVRRFVPRQDDVLKRRYIGEDGVVKEQDLEPFCLADIEKTAKEFKRYINDNALDGLAEAVKDSDDMVKMTFHMIAEECRSDLKGVKGKKPSKQARCESEQKEYLRQVVRLWFAIRHGIGSAWLCGSNTLGMQPVYSPNYSLDGKVAVPRMIVAQFDSIRHERIYKELTASVLKTSEKYLKSWNKDAWFTVYLATFLLLHQTSCASKDRHRWANENKGSTPMETRYGSIDDPLTGFVEKIQDGAVMLLTHWQYFKRCDLLNADWNNPSTSTLQYLKLYQFQHLKNTVAMLKLKSMSGTIPKTPADGCWEDELFWISHMFESAPSKDKETNWDPPESFTRAKPSVGRND</sequence>
<evidence type="ECO:0000313" key="4">
    <source>
        <dbReference type="Proteomes" id="UP001283341"/>
    </source>
</evidence>
<dbReference type="GO" id="GO:0000981">
    <property type="term" value="F:DNA-binding transcription factor activity, RNA polymerase II-specific"/>
    <property type="evidence" value="ECO:0007669"/>
    <property type="project" value="InterPro"/>
</dbReference>
<comment type="caution">
    <text evidence="3">The sequence shown here is derived from an EMBL/GenBank/DDBJ whole genome shotgun (WGS) entry which is preliminary data.</text>
</comment>
<evidence type="ECO:0008006" key="5">
    <source>
        <dbReference type="Google" id="ProtNLM"/>
    </source>
</evidence>
<dbReference type="PANTHER" id="PTHR35392">
    <property type="entry name" value="ZN(II)2CYS6 TRANSCRIPTION FACTOR (EUROFUNG)-RELATED-RELATED"/>
    <property type="match status" value="1"/>
</dbReference>